<dbReference type="InParanoid" id="A0A0C2TD46"/>
<dbReference type="InterPro" id="IPR013320">
    <property type="entry name" value="ConA-like_dom_sf"/>
</dbReference>
<dbReference type="EMBL" id="KN818247">
    <property type="protein sequence ID" value="KIL64734.1"/>
    <property type="molecule type" value="Genomic_DNA"/>
</dbReference>
<dbReference type="Proteomes" id="UP000054549">
    <property type="component" value="Unassembled WGS sequence"/>
</dbReference>
<dbReference type="STRING" id="946122.A0A0C2TD46"/>
<dbReference type="InterPro" id="IPR000757">
    <property type="entry name" value="Beta-glucanase-like"/>
</dbReference>
<name>A0A0C2TD46_AMAMK</name>
<dbReference type="PROSITE" id="PS51762">
    <property type="entry name" value="GH16_2"/>
    <property type="match status" value="1"/>
</dbReference>
<feature type="signal peptide" evidence="1">
    <location>
        <begin position="1"/>
        <end position="19"/>
    </location>
</feature>
<reference evidence="3 4" key="1">
    <citation type="submission" date="2014-04" db="EMBL/GenBank/DDBJ databases">
        <title>Evolutionary Origins and Diversification of the Mycorrhizal Mutualists.</title>
        <authorList>
            <consortium name="DOE Joint Genome Institute"/>
            <consortium name="Mycorrhizal Genomics Consortium"/>
            <person name="Kohler A."/>
            <person name="Kuo A."/>
            <person name="Nagy L.G."/>
            <person name="Floudas D."/>
            <person name="Copeland A."/>
            <person name="Barry K.W."/>
            <person name="Cichocki N."/>
            <person name="Veneault-Fourrey C."/>
            <person name="LaButti K."/>
            <person name="Lindquist E.A."/>
            <person name="Lipzen A."/>
            <person name="Lundell T."/>
            <person name="Morin E."/>
            <person name="Murat C."/>
            <person name="Riley R."/>
            <person name="Ohm R."/>
            <person name="Sun H."/>
            <person name="Tunlid A."/>
            <person name="Henrissat B."/>
            <person name="Grigoriev I.V."/>
            <person name="Hibbett D.S."/>
            <person name="Martin F."/>
        </authorList>
    </citation>
    <scope>NUCLEOTIDE SEQUENCE [LARGE SCALE GENOMIC DNA]</scope>
    <source>
        <strain evidence="3 4">Koide BX008</strain>
    </source>
</reference>
<dbReference type="SUPFAM" id="SSF49899">
    <property type="entry name" value="Concanavalin A-like lectins/glucanases"/>
    <property type="match status" value="1"/>
</dbReference>
<gene>
    <name evidence="3" type="ORF">M378DRAFT_572987</name>
</gene>
<dbReference type="InterPro" id="IPR050546">
    <property type="entry name" value="Glycosyl_Hydrlase_16"/>
</dbReference>
<feature type="chain" id="PRO_5002156035" evidence="1">
    <location>
        <begin position="20"/>
        <end position="232"/>
    </location>
</feature>
<evidence type="ECO:0000313" key="3">
    <source>
        <dbReference type="EMBL" id="KIL64734.1"/>
    </source>
</evidence>
<dbReference type="Pfam" id="PF26113">
    <property type="entry name" value="GH16_XgeA"/>
    <property type="match status" value="1"/>
</dbReference>
<dbReference type="HOGENOM" id="CLU_016972_2_0_1"/>
<evidence type="ECO:0000313" key="4">
    <source>
        <dbReference type="Proteomes" id="UP000054549"/>
    </source>
</evidence>
<evidence type="ECO:0000256" key="1">
    <source>
        <dbReference type="SAM" id="SignalP"/>
    </source>
</evidence>
<dbReference type="OrthoDB" id="192832at2759"/>
<keyword evidence="4" id="KW-1185">Reference proteome</keyword>
<protein>
    <submittedName>
        <fullName evidence="3">Glycoside hydrolase family 16 protein</fullName>
    </submittedName>
</protein>
<organism evidence="3 4">
    <name type="scientific">Amanita muscaria (strain Koide BX008)</name>
    <dbReference type="NCBI Taxonomy" id="946122"/>
    <lineage>
        <taxon>Eukaryota</taxon>
        <taxon>Fungi</taxon>
        <taxon>Dikarya</taxon>
        <taxon>Basidiomycota</taxon>
        <taxon>Agaricomycotina</taxon>
        <taxon>Agaricomycetes</taxon>
        <taxon>Agaricomycetidae</taxon>
        <taxon>Agaricales</taxon>
        <taxon>Pluteineae</taxon>
        <taxon>Amanitaceae</taxon>
        <taxon>Amanita</taxon>
    </lineage>
</organism>
<dbReference type="AlphaFoldDB" id="A0A0C2TD46"/>
<accession>A0A0C2TD46</accession>
<dbReference type="GO" id="GO:0009251">
    <property type="term" value="P:glucan catabolic process"/>
    <property type="evidence" value="ECO:0007669"/>
    <property type="project" value="TreeGrafter"/>
</dbReference>
<evidence type="ECO:0000259" key="2">
    <source>
        <dbReference type="PROSITE" id="PS51762"/>
    </source>
</evidence>
<dbReference type="Gene3D" id="2.60.120.200">
    <property type="match status" value="1"/>
</dbReference>
<proteinExistence type="predicted"/>
<dbReference type="PANTHER" id="PTHR10963:SF24">
    <property type="entry name" value="GLYCOSIDASE C21B10.07-RELATED"/>
    <property type="match status" value="1"/>
</dbReference>
<feature type="domain" description="GH16" evidence="2">
    <location>
        <begin position="15"/>
        <end position="232"/>
    </location>
</feature>
<dbReference type="PANTHER" id="PTHR10963">
    <property type="entry name" value="GLYCOSYL HYDROLASE-RELATED"/>
    <property type="match status" value="1"/>
</dbReference>
<keyword evidence="3" id="KW-0378">Hydrolase</keyword>
<keyword evidence="1" id="KW-0732">Signal</keyword>
<sequence length="232" mass="25291">MGSTLLFTLIVSLFIAAEASYYPLREYAGNTFFDAWTFTNDYDRNNTGRVIWVDRPTAMASNLTSINSAGHAVIKVDTQQVVPNGPNPTRNSVRLVSNDMYSFGNLIIIDVHHLPYGCSVWPAFWTSGPNWPNDGEIDIIEGVNLMTSNNYALHTTSGCTVSAGGNMTGTLTNTNCLSTYTHDQGCAILETNPNSFGGAFSNANGGVWATQIDVSGVYMWFWSVSWSTTPDV</sequence>
<dbReference type="GO" id="GO:0004553">
    <property type="term" value="F:hydrolase activity, hydrolyzing O-glycosyl compounds"/>
    <property type="evidence" value="ECO:0007669"/>
    <property type="project" value="InterPro"/>
</dbReference>